<sequence length="90" mass="9713">MTKQGNFNQQTPQAKKMHSDLQTKKQQSDSAPKQTPGTTNSVFTMMGPLLGTTQATTTTTSVADLQRAPFTTPRQTVPETDPTEPPPAPL</sequence>
<comment type="caution">
    <text evidence="2">The sequence shown here is derived from an EMBL/GenBank/DDBJ whole genome shotgun (WGS) entry which is preliminary data.</text>
</comment>
<keyword evidence="2" id="KW-0808">Transferase</keyword>
<feature type="compositionally biased region" description="Basic and acidic residues" evidence="1">
    <location>
        <begin position="17"/>
        <end position="27"/>
    </location>
</feature>
<evidence type="ECO:0000256" key="1">
    <source>
        <dbReference type="SAM" id="MobiDB-lite"/>
    </source>
</evidence>
<keyword evidence="2" id="KW-0695">RNA-directed DNA polymerase</keyword>
<feature type="compositionally biased region" description="Polar residues" evidence="1">
    <location>
        <begin position="1"/>
        <end position="13"/>
    </location>
</feature>
<feature type="compositionally biased region" description="Polar residues" evidence="1">
    <location>
        <begin position="28"/>
        <end position="43"/>
    </location>
</feature>
<organism evidence="2">
    <name type="scientific">Tanacetum cinerariifolium</name>
    <name type="common">Dalmatian daisy</name>
    <name type="synonym">Chrysanthemum cinerariifolium</name>
    <dbReference type="NCBI Taxonomy" id="118510"/>
    <lineage>
        <taxon>Eukaryota</taxon>
        <taxon>Viridiplantae</taxon>
        <taxon>Streptophyta</taxon>
        <taxon>Embryophyta</taxon>
        <taxon>Tracheophyta</taxon>
        <taxon>Spermatophyta</taxon>
        <taxon>Magnoliopsida</taxon>
        <taxon>eudicotyledons</taxon>
        <taxon>Gunneridae</taxon>
        <taxon>Pentapetalae</taxon>
        <taxon>asterids</taxon>
        <taxon>campanulids</taxon>
        <taxon>Asterales</taxon>
        <taxon>Asteraceae</taxon>
        <taxon>Asteroideae</taxon>
        <taxon>Anthemideae</taxon>
        <taxon>Anthemidinae</taxon>
        <taxon>Tanacetum</taxon>
    </lineage>
</organism>
<dbReference type="AlphaFoldDB" id="A0A699SEQ9"/>
<proteinExistence type="predicted"/>
<keyword evidence="2" id="KW-0548">Nucleotidyltransferase</keyword>
<feature type="region of interest" description="Disordered" evidence="1">
    <location>
        <begin position="1"/>
        <end position="90"/>
    </location>
</feature>
<reference evidence="2" key="1">
    <citation type="journal article" date="2019" name="Sci. Rep.">
        <title>Draft genome of Tanacetum cinerariifolium, the natural source of mosquito coil.</title>
        <authorList>
            <person name="Yamashiro T."/>
            <person name="Shiraishi A."/>
            <person name="Satake H."/>
            <person name="Nakayama K."/>
        </authorList>
    </citation>
    <scope>NUCLEOTIDE SEQUENCE</scope>
</reference>
<accession>A0A699SEQ9</accession>
<dbReference type="GO" id="GO:0003964">
    <property type="term" value="F:RNA-directed DNA polymerase activity"/>
    <property type="evidence" value="ECO:0007669"/>
    <property type="project" value="UniProtKB-KW"/>
</dbReference>
<protein>
    <submittedName>
        <fullName evidence="2">Reverse transcriptase domain-containing protein</fullName>
    </submittedName>
</protein>
<dbReference type="EMBL" id="BKCJ011155498">
    <property type="protein sequence ID" value="GFC95623.1"/>
    <property type="molecule type" value="Genomic_DNA"/>
</dbReference>
<gene>
    <name evidence="2" type="ORF">Tci_867593</name>
</gene>
<name>A0A699SEQ9_TANCI</name>
<evidence type="ECO:0000313" key="2">
    <source>
        <dbReference type="EMBL" id="GFC95623.1"/>
    </source>
</evidence>